<reference evidence="1" key="1">
    <citation type="submission" date="2019-04" db="EMBL/GenBank/DDBJ databases">
        <title>Microbes associate with the intestines of laboratory mice.</title>
        <authorList>
            <person name="Navarre W."/>
            <person name="Wong E."/>
            <person name="Huang K."/>
            <person name="Tropini C."/>
            <person name="Ng K."/>
            <person name="Yu B."/>
        </authorList>
    </citation>
    <scope>NUCLEOTIDE SEQUENCE</scope>
    <source>
        <strain evidence="1">NM73_A23</strain>
    </source>
</reference>
<organism evidence="1 2">
    <name type="scientific">Palleniella muris</name>
    <dbReference type="NCBI Taxonomy" id="3038145"/>
    <lineage>
        <taxon>Bacteria</taxon>
        <taxon>Pseudomonadati</taxon>
        <taxon>Bacteroidota</taxon>
        <taxon>Bacteroidia</taxon>
        <taxon>Bacteroidales</taxon>
        <taxon>Prevotellaceae</taxon>
        <taxon>Palleniella</taxon>
    </lineage>
</organism>
<dbReference type="Proteomes" id="UP000308886">
    <property type="component" value="Unassembled WGS sequence"/>
</dbReference>
<comment type="caution">
    <text evidence="1">The sequence shown here is derived from an EMBL/GenBank/DDBJ whole genome shotgun (WGS) entry which is preliminary data.</text>
</comment>
<dbReference type="EMBL" id="SRZC01000014">
    <property type="protein sequence ID" value="TGX81762.1"/>
    <property type="molecule type" value="Genomic_DNA"/>
</dbReference>
<gene>
    <name evidence="1" type="ORF">E5358_09545</name>
</gene>
<evidence type="ECO:0000313" key="2">
    <source>
        <dbReference type="Proteomes" id="UP000308886"/>
    </source>
</evidence>
<accession>A0AC61QQR2</accession>
<proteinExistence type="predicted"/>
<protein>
    <submittedName>
        <fullName evidence="1">Uncharacterized protein</fullName>
    </submittedName>
</protein>
<keyword evidence="2" id="KW-1185">Reference proteome</keyword>
<evidence type="ECO:0000313" key="1">
    <source>
        <dbReference type="EMBL" id="TGX81762.1"/>
    </source>
</evidence>
<sequence length="215" mass="25111">MKNTVLFAVLLFVACCYISCKKHEPSENGILCRYILIDERLGDRYRHFLIEVTDSGLMKVSMGLLRDEFYSEILYEDSVMNGTLSKYDVFSEVGDCKQRQLTETELEQVKVCVAKTANLEPCNVFIEMGFKDAFEIVAIIGEKKYAYVDVPYEELTTLLNILLDLSPIDIRKKYSLPLEFTTVEEALKRGDFFHESYLNNVRRKSWWERTKGWFE</sequence>
<name>A0AC61QQR2_9BACT</name>